<reference evidence="2" key="1">
    <citation type="submission" date="2019-08" db="EMBL/GenBank/DDBJ databases">
        <authorList>
            <person name="Kucharzyk K."/>
            <person name="Murdoch R.W."/>
            <person name="Higgins S."/>
            <person name="Loffler F."/>
        </authorList>
    </citation>
    <scope>NUCLEOTIDE SEQUENCE</scope>
</reference>
<protein>
    <recommendedName>
        <fullName evidence="1">Flagellar motor switch protein FliG N-terminal domain-containing protein</fullName>
    </recommendedName>
</protein>
<gene>
    <name evidence="2" type="ORF">SDC9_127945</name>
</gene>
<name>A0A645CVG2_9ZZZZ</name>
<dbReference type="AlphaFoldDB" id="A0A645CVG2"/>
<dbReference type="InterPro" id="IPR028263">
    <property type="entry name" value="FliG_N"/>
</dbReference>
<dbReference type="EMBL" id="VSSQ01030377">
    <property type="protein sequence ID" value="MPM80894.1"/>
    <property type="molecule type" value="Genomic_DNA"/>
</dbReference>
<evidence type="ECO:0000313" key="2">
    <source>
        <dbReference type="EMBL" id="MPM80894.1"/>
    </source>
</evidence>
<accession>A0A645CVG2</accession>
<proteinExistence type="predicted"/>
<dbReference type="Gene3D" id="1.10.220.30">
    <property type="match status" value="1"/>
</dbReference>
<dbReference type="InterPro" id="IPR011002">
    <property type="entry name" value="FliG_a-hlx"/>
</dbReference>
<dbReference type="Pfam" id="PF14842">
    <property type="entry name" value="FliG_N"/>
    <property type="match status" value="1"/>
</dbReference>
<sequence>MAKDTQITPEQKAAAIIISLGVEKASQIYKYLTEEEIKSYWYYSFKTESSFA</sequence>
<organism evidence="2">
    <name type="scientific">bioreactor metagenome</name>
    <dbReference type="NCBI Taxonomy" id="1076179"/>
    <lineage>
        <taxon>unclassified sequences</taxon>
        <taxon>metagenomes</taxon>
        <taxon>ecological metagenomes</taxon>
    </lineage>
</organism>
<feature type="domain" description="Flagellar motor switch protein FliG N-terminal" evidence="1">
    <location>
        <begin position="7"/>
        <end position="38"/>
    </location>
</feature>
<dbReference type="SUPFAM" id="SSF48029">
    <property type="entry name" value="FliG"/>
    <property type="match status" value="1"/>
</dbReference>
<comment type="caution">
    <text evidence="2">The sequence shown here is derived from an EMBL/GenBank/DDBJ whole genome shotgun (WGS) entry which is preliminary data.</text>
</comment>
<evidence type="ECO:0000259" key="1">
    <source>
        <dbReference type="Pfam" id="PF14842"/>
    </source>
</evidence>